<protein>
    <recommendedName>
        <fullName evidence="7">MADS-box domain-containing protein</fullName>
    </recommendedName>
</protein>
<dbReference type="FunFam" id="3.40.1810.10:FF:000006">
    <property type="entry name" value="Agamous-like MADS-box protein AGL62"/>
    <property type="match status" value="1"/>
</dbReference>
<evidence type="ECO:0000256" key="1">
    <source>
        <dbReference type="ARBA" id="ARBA00004123"/>
    </source>
</evidence>
<evidence type="ECO:0000259" key="7">
    <source>
        <dbReference type="PROSITE" id="PS50066"/>
    </source>
</evidence>
<dbReference type="PROSITE" id="PS50066">
    <property type="entry name" value="MADS_BOX_2"/>
    <property type="match status" value="1"/>
</dbReference>
<sequence>MAAKKTKGRQKVEMKRIDNQDDRLVTFSKRRSGIYKKASELVTLTGAEITAIVFSPSGKPFSFGHPSVESVLNRFHEDPSSMDSTCRLVEAHRRMRIEGLAKKYDEMQHQLDEKKETSHRLKGKIKENDSRGWWDAPIEELDLKDLMELEKKFETLQTTMLNHIVKNTNGASSSQAPEISGYAFASTANDPNASVFADGDLHGGGSSE</sequence>
<keyword evidence="3" id="KW-0238">DNA-binding</keyword>
<keyword evidence="4" id="KW-0804">Transcription</keyword>
<dbReference type="PANTHER" id="PTHR11945:SF725">
    <property type="entry name" value="AGAMOUS-LIKE 58-RELATED"/>
    <property type="match status" value="1"/>
</dbReference>
<keyword evidence="9" id="KW-1185">Reference proteome</keyword>
<dbReference type="Proteomes" id="UP000657918">
    <property type="component" value="Unassembled WGS sequence"/>
</dbReference>
<evidence type="ECO:0000256" key="2">
    <source>
        <dbReference type="ARBA" id="ARBA00023015"/>
    </source>
</evidence>
<dbReference type="SUPFAM" id="SSF55455">
    <property type="entry name" value="SRF-like"/>
    <property type="match status" value="1"/>
</dbReference>
<dbReference type="InterPro" id="IPR033896">
    <property type="entry name" value="MEF2-like_N"/>
</dbReference>
<dbReference type="GO" id="GO:0005634">
    <property type="term" value="C:nucleus"/>
    <property type="evidence" value="ECO:0007669"/>
    <property type="project" value="UniProtKB-SubCell"/>
</dbReference>
<feature type="coiled-coil region" evidence="6">
    <location>
        <begin position="97"/>
        <end position="124"/>
    </location>
</feature>
<dbReference type="Gene3D" id="6.10.140.920">
    <property type="match status" value="1"/>
</dbReference>
<dbReference type="Pfam" id="PF00319">
    <property type="entry name" value="SRF-TF"/>
    <property type="match status" value="1"/>
</dbReference>
<proteinExistence type="predicted"/>
<evidence type="ECO:0000313" key="9">
    <source>
        <dbReference type="Proteomes" id="UP000657918"/>
    </source>
</evidence>
<reference evidence="8 9" key="1">
    <citation type="submission" date="2020-10" db="EMBL/GenBank/DDBJ databases">
        <title>Plant Genome Project.</title>
        <authorList>
            <person name="Zhang R.-G."/>
        </authorList>
    </citation>
    <scope>NUCLEOTIDE SEQUENCE [LARGE SCALE GENOMIC DNA]</scope>
    <source>
        <strain evidence="8">FAFU-HL-1</strain>
        <tissue evidence="8">Leaf</tissue>
    </source>
</reference>
<feature type="domain" description="MADS-box" evidence="7">
    <location>
        <begin position="7"/>
        <end position="67"/>
    </location>
</feature>
<keyword evidence="2" id="KW-0805">Transcription regulation</keyword>
<dbReference type="CDD" id="cd00265">
    <property type="entry name" value="MADS_MEF2_like"/>
    <property type="match status" value="1"/>
</dbReference>
<keyword evidence="5" id="KW-0539">Nucleus</keyword>
<gene>
    <name evidence="8" type="ORF">SADUNF_Sadunf09G0035800</name>
</gene>
<evidence type="ECO:0000313" key="8">
    <source>
        <dbReference type="EMBL" id="KAF9675472.1"/>
    </source>
</evidence>
<evidence type="ECO:0000256" key="5">
    <source>
        <dbReference type="ARBA" id="ARBA00023242"/>
    </source>
</evidence>
<dbReference type="GO" id="GO:0045944">
    <property type="term" value="P:positive regulation of transcription by RNA polymerase II"/>
    <property type="evidence" value="ECO:0007669"/>
    <property type="project" value="InterPro"/>
</dbReference>
<comment type="subcellular location">
    <subcellularLocation>
        <location evidence="1">Nucleus</location>
    </subcellularLocation>
</comment>
<dbReference type="OrthoDB" id="844557at2759"/>
<dbReference type="InterPro" id="IPR002100">
    <property type="entry name" value="TF_MADSbox"/>
</dbReference>
<evidence type="ECO:0000256" key="4">
    <source>
        <dbReference type="ARBA" id="ARBA00023163"/>
    </source>
</evidence>
<dbReference type="GO" id="GO:0046983">
    <property type="term" value="F:protein dimerization activity"/>
    <property type="evidence" value="ECO:0007669"/>
    <property type="project" value="InterPro"/>
</dbReference>
<dbReference type="AlphaFoldDB" id="A0A835MQS0"/>
<organism evidence="8 9">
    <name type="scientific">Salix dunnii</name>
    <dbReference type="NCBI Taxonomy" id="1413687"/>
    <lineage>
        <taxon>Eukaryota</taxon>
        <taxon>Viridiplantae</taxon>
        <taxon>Streptophyta</taxon>
        <taxon>Embryophyta</taxon>
        <taxon>Tracheophyta</taxon>
        <taxon>Spermatophyta</taxon>
        <taxon>Magnoliopsida</taxon>
        <taxon>eudicotyledons</taxon>
        <taxon>Gunneridae</taxon>
        <taxon>Pentapetalae</taxon>
        <taxon>rosids</taxon>
        <taxon>fabids</taxon>
        <taxon>Malpighiales</taxon>
        <taxon>Salicaceae</taxon>
        <taxon>Saliceae</taxon>
        <taxon>Salix</taxon>
    </lineage>
</organism>
<keyword evidence="6" id="KW-0175">Coiled coil</keyword>
<dbReference type="Gene3D" id="3.40.1810.10">
    <property type="entry name" value="Transcription factor, MADS-box"/>
    <property type="match status" value="1"/>
</dbReference>
<comment type="caution">
    <text evidence="8">The sequence shown here is derived from an EMBL/GenBank/DDBJ whole genome shotgun (WGS) entry which is preliminary data.</text>
</comment>
<evidence type="ECO:0000256" key="3">
    <source>
        <dbReference type="ARBA" id="ARBA00023125"/>
    </source>
</evidence>
<dbReference type="GO" id="GO:0000981">
    <property type="term" value="F:DNA-binding transcription factor activity, RNA polymerase II-specific"/>
    <property type="evidence" value="ECO:0007669"/>
    <property type="project" value="TreeGrafter"/>
</dbReference>
<evidence type="ECO:0000256" key="6">
    <source>
        <dbReference type="SAM" id="Coils"/>
    </source>
</evidence>
<dbReference type="EMBL" id="JADGMS010000009">
    <property type="protein sequence ID" value="KAF9675472.1"/>
    <property type="molecule type" value="Genomic_DNA"/>
</dbReference>
<dbReference type="InterPro" id="IPR036879">
    <property type="entry name" value="TF_MADSbox_sf"/>
</dbReference>
<name>A0A835MQS0_9ROSI</name>
<dbReference type="PRINTS" id="PR00404">
    <property type="entry name" value="MADSDOMAIN"/>
</dbReference>
<dbReference type="PANTHER" id="PTHR11945">
    <property type="entry name" value="MADS BOX PROTEIN"/>
    <property type="match status" value="1"/>
</dbReference>
<dbReference type="GO" id="GO:0000978">
    <property type="term" value="F:RNA polymerase II cis-regulatory region sequence-specific DNA binding"/>
    <property type="evidence" value="ECO:0007669"/>
    <property type="project" value="TreeGrafter"/>
</dbReference>
<accession>A0A835MQS0</accession>
<dbReference type="SMART" id="SM00432">
    <property type="entry name" value="MADS"/>
    <property type="match status" value="1"/>
</dbReference>